<evidence type="ECO:0000259" key="2">
    <source>
        <dbReference type="SMART" id="SM00065"/>
    </source>
</evidence>
<feature type="domain" description="GAF" evidence="2">
    <location>
        <begin position="124"/>
        <end position="262"/>
    </location>
</feature>
<dbReference type="EMBL" id="DSOV01000011">
    <property type="protein sequence ID" value="HEN41474.1"/>
    <property type="molecule type" value="Genomic_DNA"/>
</dbReference>
<proteinExistence type="predicted"/>
<keyword evidence="1" id="KW-0175">Coiled coil</keyword>
<gene>
    <name evidence="3" type="ORF">ENQ87_03720</name>
</gene>
<organism evidence="3">
    <name type="scientific">Geobacter metallireducens</name>
    <dbReference type="NCBI Taxonomy" id="28232"/>
    <lineage>
        <taxon>Bacteria</taxon>
        <taxon>Pseudomonadati</taxon>
        <taxon>Thermodesulfobacteriota</taxon>
        <taxon>Desulfuromonadia</taxon>
        <taxon>Geobacterales</taxon>
        <taxon>Geobacteraceae</taxon>
        <taxon>Geobacter</taxon>
    </lineage>
</organism>
<name>A0A831U006_GEOME</name>
<dbReference type="InterPro" id="IPR003018">
    <property type="entry name" value="GAF"/>
</dbReference>
<dbReference type="AlphaFoldDB" id="A0A831U006"/>
<dbReference type="Gene3D" id="3.30.450.40">
    <property type="match status" value="1"/>
</dbReference>
<comment type="caution">
    <text evidence="3">The sequence shown here is derived from an EMBL/GenBank/DDBJ whole genome shotgun (WGS) entry which is preliminary data.</text>
</comment>
<dbReference type="InterPro" id="IPR029016">
    <property type="entry name" value="GAF-like_dom_sf"/>
</dbReference>
<evidence type="ECO:0000313" key="3">
    <source>
        <dbReference type="EMBL" id="HEN41474.1"/>
    </source>
</evidence>
<dbReference type="SUPFAM" id="SSF55781">
    <property type="entry name" value="GAF domain-like"/>
    <property type="match status" value="1"/>
</dbReference>
<sequence>MTQDCRGDEKGVHGRADEFLQLFKKGAEFTQDLLRENERLRYRVLQLEEQLKNGGLPASLAEENRLLAARVEELEREKEEILGRIRQIEAENNDFAARYVEIEEENNNLASLYIASYQLHSILDFDEVLRVISEIIINLIGAEEFAVMLTDEKTGLLSAAAVEGVSAEEVPTVSPGEGVIGAAAATGESYFTSEPATYVRDPANPMVCIPLKIKEQVIGVIVIYKLLVQKKAFVPLDYELFTLLAGHAATAIFSSRLYSDSERKRSTMQGFINLLTK</sequence>
<dbReference type="Pfam" id="PF13492">
    <property type="entry name" value="GAF_3"/>
    <property type="match status" value="1"/>
</dbReference>
<feature type="coiled-coil region" evidence="1">
    <location>
        <begin position="30"/>
        <end position="105"/>
    </location>
</feature>
<protein>
    <submittedName>
        <fullName evidence="3">GAF domain-containing protein</fullName>
    </submittedName>
</protein>
<dbReference type="SMART" id="SM00065">
    <property type="entry name" value="GAF"/>
    <property type="match status" value="1"/>
</dbReference>
<reference evidence="3" key="1">
    <citation type="journal article" date="2020" name="mSystems">
        <title>Genome- and Community-Level Interaction Insights into Carbon Utilization and Element Cycling Functions of Hydrothermarchaeota in Hydrothermal Sediment.</title>
        <authorList>
            <person name="Zhou Z."/>
            <person name="Liu Y."/>
            <person name="Xu W."/>
            <person name="Pan J."/>
            <person name="Luo Z.H."/>
            <person name="Li M."/>
        </authorList>
    </citation>
    <scope>NUCLEOTIDE SEQUENCE [LARGE SCALE GENOMIC DNA]</scope>
    <source>
        <strain evidence="3">SpSt-349</strain>
    </source>
</reference>
<accession>A0A831U006</accession>
<evidence type="ECO:0000256" key="1">
    <source>
        <dbReference type="SAM" id="Coils"/>
    </source>
</evidence>